<sequence>MESPFYDMLHTNAIPADEDCRRIQDIVGEKRQQADGLAKEITRIRALLQGLVTRHGQFISSIDAHLVLLSPARRLPDDVLGGIFTACVPCDRAASLNGADAPLLLCHISQRWRSIALSTPLLWSSLHIVAPVTTLTAENDRLLQINAVAKTWLSRSGCLPLTISFVGPGTVARSNTHLFQGTLDACKILLETLIEFSPRWRSVRLVLPHHLSDFGPLADLTPDQVPMLRSATIDGEPFQSNLSFLTAPSLNSLSFRPPTYVFQTAIRTPLIQHLCIYQAHRLGDISGTKLLQFLRECVNLETCTLELGMMEADFDSQDSVQWDHLRELCVSNTDDAGVLQLFLGKFIIPNLSRLHYYDEDAYKRLRRLPIQSLCQSLTSLVLSVKTVLTSAVIDVLRAASSLEHLTMGWEPLASSQTDVKFLTFLTPPTPRGEPIVCPRLLTLRLLRFSALSDNTLHRFILYRSAPDAQRDSGTARLRRIEVTFNREQEMDVAAIPEIRERLAEGFEMLLKYIPPQPEGSRYLVAEGNSAYGEWDASMRDWDGIQESRRCRFGG</sequence>
<evidence type="ECO:0000313" key="1">
    <source>
        <dbReference type="EMBL" id="KAJ7613161.1"/>
    </source>
</evidence>
<name>A0AAD7FB08_9AGAR</name>
<comment type="caution">
    <text evidence="1">The sequence shown here is derived from an EMBL/GenBank/DDBJ whole genome shotgun (WGS) entry which is preliminary data.</text>
</comment>
<dbReference type="Gene3D" id="3.80.10.10">
    <property type="entry name" value="Ribonuclease Inhibitor"/>
    <property type="match status" value="1"/>
</dbReference>
<dbReference type="EMBL" id="JARKIF010000029">
    <property type="protein sequence ID" value="KAJ7613161.1"/>
    <property type="molecule type" value="Genomic_DNA"/>
</dbReference>
<dbReference type="InterPro" id="IPR032675">
    <property type="entry name" value="LRR_dom_sf"/>
</dbReference>
<reference evidence="1" key="1">
    <citation type="submission" date="2023-03" db="EMBL/GenBank/DDBJ databases">
        <title>Massive genome expansion in bonnet fungi (Mycena s.s.) driven by repeated elements and novel gene families across ecological guilds.</title>
        <authorList>
            <consortium name="Lawrence Berkeley National Laboratory"/>
            <person name="Harder C.B."/>
            <person name="Miyauchi S."/>
            <person name="Viragh M."/>
            <person name="Kuo A."/>
            <person name="Thoen E."/>
            <person name="Andreopoulos B."/>
            <person name="Lu D."/>
            <person name="Skrede I."/>
            <person name="Drula E."/>
            <person name="Henrissat B."/>
            <person name="Morin E."/>
            <person name="Kohler A."/>
            <person name="Barry K."/>
            <person name="LaButti K."/>
            <person name="Morin E."/>
            <person name="Salamov A."/>
            <person name="Lipzen A."/>
            <person name="Mereny Z."/>
            <person name="Hegedus B."/>
            <person name="Baldrian P."/>
            <person name="Stursova M."/>
            <person name="Weitz H."/>
            <person name="Taylor A."/>
            <person name="Grigoriev I.V."/>
            <person name="Nagy L.G."/>
            <person name="Martin F."/>
            <person name="Kauserud H."/>
        </authorList>
    </citation>
    <scope>NUCLEOTIDE SEQUENCE</scope>
    <source>
        <strain evidence="1">9284</strain>
    </source>
</reference>
<keyword evidence="2" id="KW-1185">Reference proteome</keyword>
<organism evidence="1 2">
    <name type="scientific">Roridomyces roridus</name>
    <dbReference type="NCBI Taxonomy" id="1738132"/>
    <lineage>
        <taxon>Eukaryota</taxon>
        <taxon>Fungi</taxon>
        <taxon>Dikarya</taxon>
        <taxon>Basidiomycota</taxon>
        <taxon>Agaricomycotina</taxon>
        <taxon>Agaricomycetes</taxon>
        <taxon>Agaricomycetidae</taxon>
        <taxon>Agaricales</taxon>
        <taxon>Marasmiineae</taxon>
        <taxon>Mycenaceae</taxon>
        <taxon>Roridomyces</taxon>
    </lineage>
</organism>
<accession>A0AAD7FB08</accession>
<dbReference type="Proteomes" id="UP001221142">
    <property type="component" value="Unassembled WGS sequence"/>
</dbReference>
<evidence type="ECO:0000313" key="2">
    <source>
        <dbReference type="Proteomes" id="UP001221142"/>
    </source>
</evidence>
<protein>
    <recommendedName>
        <fullName evidence="3">F-box domain-containing protein</fullName>
    </recommendedName>
</protein>
<dbReference type="AlphaFoldDB" id="A0AAD7FB08"/>
<gene>
    <name evidence="1" type="ORF">FB45DRAFT_1065246</name>
</gene>
<evidence type="ECO:0008006" key="3">
    <source>
        <dbReference type="Google" id="ProtNLM"/>
    </source>
</evidence>
<proteinExistence type="predicted"/>